<dbReference type="AlphaFoldDB" id="A0A699H145"/>
<dbReference type="EMBL" id="BKCJ010052707">
    <property type="protein sequence ID" value="GEW29846.1"/>
    <property type="molecule type" value="Genomic_DNA"/>
</dbReference>
<proteinExistence type="predicted"/>
<feature type="compositionally biased region" description="Basic residues" evidence="1">
    <location>
        <begin position="189"/>
        <end position="210"/>
    </location>
</feature>
<feature type="compositionally biased region" description="Low complexity" evidence="1">
    <location>
        <begin position="226"/>
        <end position="239"/>
    </location>
</feature>
<comment type="caution">
    <text evidence="2">The sequence shown here is derived from an EMBL/GenBank/DDBJ whole genome shotgun (WGS) entry which is preliminary data.</text>
</comment>
<feature type="compositionally biased region" description="Basic and acidic residues" evidence="1">
    <location>
        <begin position="246"/>
        <end position="255"/>
    </location>
</feature>
<feature type="region of interest" description="Disordered" evidence="1">
    <location>
        <begin position="169"/>
        <end position="341"/>
    </location>
</feature>
<accession>A0A699H145</accession>
<sequence>MFFVNVEVFRDILNICPKVSSKAFDESPTEEEALSFIRELGHNGEIKYITDGMYYKKNLDFVNLIWEDLAYQIDNKDSKKQDKLFYPKFTKIIIHHFITKDKSISMRNIIFMHTARDDTVLGTMRFVSRHKDTQVYGVILPKPMTNQALLDSVAYKTYYAIASGAEPPKLKKSLKKSGSTISSGESPSKKKSAKSKKTRTKPKPFKKKALVKADGGKGVPDKQQWKTFGTDKGTGTKPGVPNVPKYDSESDKESWSDSGEEYDDDDVDDDEEQTDDNDNDDYMNDDDETDSERTESDKTNIPNLNKSSSEEHDEDEENVDERVHTPSDYELNDDGKIHDEEKIDDVEKMVEEEDDDVTKELYKDVNVNLGNKDADMTEAE</sequence>
<organism evidence="2">
    <name type="scientific">Tanacetum cinerariifolium</name>
    <name type="common">Dalmatian daisy</name>
    <name type="synonym">Chrysanthemum cinerariifolium</name>
    <dbReference type="NCBI Taxonomy" id="118510"/>
    <lineage>
        <taxon>Eukaryota</taxon>
        <taxon>Viridiplantae</taxon>
        <taxon>Streptophyta</taxon>
        <taxon>Embryophyta</taxon>
        <taxon>Tracheophyta</taxon>
        <taxon>Spermatophyta</taxon>
        <taxon>Magnoliopsida</taxon>
        <taxon>eudicotyledons</taxon>
        <taxon>Gunneridae</taxon>
        <taxon>Pentapetalae</taxon>
        <taxon>asterids</taxon>
        <taxon>campanulids</taxon>
        <taxon>Asterales</taxon>
        <taxon>Asteraceae</taxon>
        <taxon>Asteroideae</taxon>
        <taxon>Anthemideae</taxon>
        <taxon>Anthemidinae</taxon>
        <taxon>Tanacetum</taxon>
    </lineage>
</organism>
<reference evidence="2" key="1">
    <citation type="journal article" date="2019" name="Sci. Rep.">
        <title>Draft genome of Tanacetum cinerariifolium, the natural source of mosquito coil.</title>
        <authorList>
            <person name="Yamashiro T."/>
            <person name="Shiraishi A."/>
            <person name="Satake H."/>
            <person name="Nakayama K."/>
        </authorList>
    </citation>
    <scope>NUCLEOTIDE SEQUENCE</scope>
</reference>
<name>A0A699H145_TANCI</name>
<evidence type="ECO:0000313" key="2">
    <source>
        <dbReference type="EMBL" id="GEW29846.1"/>
    </source>
</evidence>
<protein>
    <submittedName>
        <fullName evidence="2">Uncharacterized protein</fullName>
    </submittedName>
</protein>
<gene>
    <name evidence="2" type="ORF">Tci_201822</name>
</gene>
<feature type="compositionally biased region" description="Low complexity" evidence="1">
    <location>
        <begin position="176"/>
        <end position="186"/>
    </location>
</feature>
<feature type="compositionally biased region" description="Acidic residues" evidence="1">
    <location>
        <begin position="258"/>
        <end position="290"/>
    </location>
</feature>
<feature type="compositionally biased region" description="Basic and acidic residues" evidence="1">
    <location>
        <begin position="320"/>
        <end position="341"/>
    </location>
</feature>
<evidence type="ECO:0000256" key="1">
    <source>
        <dbReference type="SAM" id="MobiDB-lite"/>
    </source>
</evidence>